<keyword evidence="1" id="KW-0812">Transmembrane</keyword>
<protein>
    <recommendedName>
        <fullName evidence="2">Acyltransferase 3 domain-containing protein</fullName>
    </recommendedName>
</protein>
<proteinExistence type="predicted"/>
<reference evidence="3 4" key="1">
    <citation type="submission" date="2017-04" db="EMBL/GenBank/DDBJ databases">
        <title>Comparative genome analysis of Subtercola boreus.</title>
        <authorList>
            <person name="Cho Y.-J."/>
            <person name="Cho A."/>
            <person name="Kim O.-S."/>
            <person name="Lee J.-I."/>
        </authorList>
    </citation>
    <scope>NUCLEOTIDE SEQUENCE [LARGE SCALE GENOMIC DNA]</scope>
    <source>
        <strain evidence="3 4">P28004</strain>
    </source>
</reference>
<feature type="transmembrane region" description="Helical" evidence="1">
    <location>
        <begin position="194"/>
        <end position="212"/>
    </location>
</feature>
<feature type="transmembrane region" description="Helical" evidence="1">
    <location>
        <begin position="167"/>
        <end position="187"/>
    </location>
</feature>
<dbReference type="EMBL" id="NBXE01000008">
    <property type="protein sequence ID" value="RFA28646.1"/>
    <property type="molecule type" value="Genomic_DNA"/>
</dbReference>
<dbReference type="OrthoDB" id="9796461at2"/>
<evidence type="ECO:0000256" key="1">
    <source>
        <dbReference type="SAM" id="Phobius"/>
    </source>
</evidence>
<organism evidence="3 4">
    <name type="scientific">Subtercola boreus</name>
    <dbReference type="NCBI Taxonomy" id="120213"/>
    <lineage>
        <taxon>Bacteria</taxon>
        <taxon>Bacillati</taxon>
        <taxon>Actinomycetota</taxon>
        <taxon>Actinomycetes</taxon>
        <taxon>Micrococcales</taxon>
        <taxon>Microbacteriaceae</taxon>
        <taxon>Subtercola</taxon>
    </lineage>
</organism>
<feature type="transmembrane region" description="Helical" evidence="1">
    <location>
        <begin position="97"/>
        <end position="122"/>
    </location>
</feature>
<feature type="transmembrane region" description="Helical" evidence="1">
    <location>
        <begin position="321"/>
        <end position="345"/>
    </location>
</feature>
<feature type="transmembrane region" description="Helical" evidence="1">
    <location>
        <begin position="247"/>
        <end position="280"/>
    </location>
</feature>
<comment type="caution">
    <text evidence="3">The sequence shown here is derived from an EMBL/GenBank/DDBJ whole genome shotgun (WGS) entry which is preliminary data.</text>
</comment>
<feature type="transmembrane region" description="Helical" evidence="1">
    <location>
        <begin position="32"/>
        <end position="54"/>
    </location>
</feature>
<dbReference type="AlphaFoldDB" id="A0A3E0WD32"/>
<gene>
    <name evidence="3" type="ORF">B7R25_02635</name>
</gene>
<dbReference type="Proteomes" id="UP000257080">
    <property type="component" value="Unassembled WGS sequence"/>
</dbReference>
<dbReference type="PANTHER" id="PTHR23028:SF53">
    <property type="entry name" value="ACYL_TRANSF_3 DOMAIN-CONTAINING PROTEIN"/>
    <property type="match status" value="1"/>
</dbReference>
<dbReference type="GO" id="GO:0016020">
    <property type="term" value="C:membrane"/>
    <property type="evidence" value="ECO:0007669"/>
    <property type="project" value="TreeGrafter"/>
</dbReference>
<dbReference type="GO" id="GO:0000271">
    <property type="term" value="P:polysaccharide biosynthetic process"/>
    <property type="evidence" value="ECO:0007669"/>
    <property type="project" value="TreeGrafter"/>
</dbReference>
<dbReference type="InterPro" id="IPR050879">
    <property type="entry name" value="Acyltransferase_3"/>
</dbReference>
<dbReference type="GO" id="GO:0016747">
    <property type="term" value="F:acyltransferase activity, transferring groups other than amino-acyl groups"/>
    <property type="evidence" value="ECO:0007669"/>
    <property type="project" value="InterPro"/>
</dbReference>
<dbReference type="Pfam" id="PF01757">
    <property type="entry name" value="Acyl_transf_3"/>
    <property type="match status" value="1"/>
</dbReference>
<feature type="domain" description="Acyltransferase 3" evidence="2">
    <location>
        <begin position="28"/>
        <end position="340"/>
    </location>
</feature>
<keyword evidence="1" id="KW-0472">Membrane</keyword>
<sequence length="368" mass="40281">MRTEATWASVRFMGNRQSIAERFDARRNSLNFIRLTLAGLVVIAHTWPVGGYGSTPFLGDQDIGDWAVAGFFTISGFLITGSRLASSSARSYYWKRFLRIYPGFLAALLVVAFVAAPVAGLINSNGSYQIVDGITYVLKNLGLFIFQRDIGNTLTGMPFDEAWNSPLWTLSYEAACYVVVGVLVSFLPRRHVRWVVIWVLVLCVAVTIPQAIDAVNLPLLFARGLRLGGFFAAGATLYFFRGAVPLTGLLAACAAGLTAVTMYLGVFQALAGLPVAYLLLYLGSTLPFHRIGVPNDISYGIYIYGFPIQQLLAMSLSDLSVPIPVFVALSLGLTMPLALASWFVVEKPALRLRRLPSSRRIHEQSWPA</sequence>
<feature type="transmembrane region" description="Helical" evidence="1">
    <location>
        <begin position="66"/>
        <end position="85"/>
    </location>
</feature>
<accession>A0A3E0WD32</accession>
<dbReference type="PANTHER" id="PTHR23028">
    <property type="entry name" value="ACETYLTRANSFERASE"/>
    <property type="match status" value="1"/>
</dbReference>
<name>A0A3E0WD32_9MICO</name>
<evidence type="ECO:0000313" key="3">
    <source>
        <dbReference type="EMBL" id="RFA28646.1"/>
    </source>
</evidence>
<keyword evidence="1" id="KW-1133">Transmembrane helix</keyword>
<dbReference type="InterPro" id="IPR002656">
    <property type="entry name" value="Acyl_transf_3_dom"/>
</dbReference>
<evidence type="ECO:0000259" key="2">
    <source>
        <dbReference type="Pfam" id="PF01757"/>
    </source>
</evidence>
<evidence type="ECO:0000313" key="4">
    <source>
        <dbReference type="Proteomes" id="UP000257080"/>
    </source>
</evidence>